<accession>A0A0H5C557</accession>
<evidence type="ECO:0000313" key="2">
    <source>
        <dbReference type="EMBL" id="CEP23121.1"/>
    </source>
</evidence>
<evidence type="ECO:0000256" key="1">
    <source>
        <dbReference type="SAM" id="MobiDB-lite"/>
    </source>
</evidence>
<dbReference type="Proteomes" id="UP000038830">
    <property type="component" value="Unassembled WGS sequence"/>
</dbReference>
<proteinExistence type="predicted"/>
<organism evidence="2 3">
    <name type="scientific">Cyberlindnera jadinii (strain ATCC 18201 / CBS 1600 / BCRC 20928 / JCM 3617 / NBRC 0987 / NRRL Y-1542)</name>
    <name type="common">Torula yeast</name>
    <name type="synonym">Candida utilis</name>
    <dbReference type="NCBI Taxonomy" id="983966"/>
    <lineage>
        <taxon>Eukaryota</taxon>
        <taxon>Fungi</taxon>
        <taxon>Dikarya</taxon>
        <taxon>Ascomycota</taxon>
        <taxon>Saccharomycotina</taxon>
        <taxon>Saccharomycetes</taxon>
        <taxon>Phaffomycetales</taxon>
        <taxon>Phaffomycetaceae</taxon>
        <taxon>Cyberlindnera</taxon>
    </lineage>
</organism>
<gene>
    <name evidence="2" type="ORF">BN1211_3636</name>
</gene>
<dbReference type="AlphaFoldDB" id="A0A0H5C557"/>
<dbReference type="EMBL" id="CDQK01000004">
    <property type="protein sequence ID" value="CEP23121.1"/>
    <property type="molecule type" value="Genomic_DNA"/>
</dbReference>
<sequence length="60" mass="6656">MKDPPAEDEGRTSQAKLITNEYISPEEKAALSELHKELFKIVKEDTTVDPVGPLIANFNS</sequence>
<reference evidence="3" key="1">
    <citation type="journal article" date="2015" name="J. Biotechnol.">
        <title>The structure of the Cyberlindnera jadinii genome and its relation to Candida utilis analyzed by the occurrence of single nucleotide polymorphisms.</title>
        <authorList>
            <person name="Rupp O."/>
            <person name="Brinkrolf K."/>
            <person name="Buerth C."/>
            <person name="Kunigo M."/>
            <person name="Schneider J."/>
            <person name="Jaenicke S."/>
            <person name="Goesmann A."/>
            <person name="Puehler A."/>
            <person name="Jaeger K.-E."/>
            <person name="Ernst J.F."/>
        </authorList>
    </citation>
    <scope>NUCLEOTIDE SEQUENCE [LARGE SCALE GENOMIC DNA]</scope>
    <source>
        <strain evidence="3">ATCC 18201 / CBS 1600 / BCRC 20928 / JCM 3617 / NBRC 0987 / NRRL Y-1542</strain>
    </source>
</reference>
<feature type="region of interest" description="Disordered" evidence="1">
    <location>
        <begin position="1"/>
        <end position="20"/>
    </location>
</feature>
<feature type="compositionally biased region" description="Basic and acidic residues" evidence="1">
    <location>
        <begin position="1"/>
        <end position="11"/>
    </location>
</feature>
<evidence type="ECO:0000313" key="3">
    <source>
        <dbReference type="Proteomes" id="UP000038830"/>
    </source>
</evidence>
<name>A0A0H5C557_CYBJN</name>
<protein>
    <submittedName>
        <fullName evidence="2">Uncharacterized protein</fullName>
    </submittedName>
</protein>